<accession>F2L085</accession>
<dbReference type="GeneID" id="10360616"/>
<dbReference type="EMBL" id="CP002590">
    <property type="protein sequence ID" value="AEA12567.1"/>
    <property type="molecule type" value="Genomic_DNA"/>
</dbReference>
<evidence type="ECO:0000256" key="5">
    <source>
        <dbReference type="ARBA" id="ARBA00023136"/>
    </source>
</evidence>
<evidence type="ECO:0000256" key="2">
    <source>
        <dbReference type="ARBA" id="ARBA00022692"/>
    </source>
</evidence>
<keyword evidence="5 6" id="KW-0472">Membrane</keyword>
<dbReference type="InterPro" id="IPR045062">
    <property type="entry name" value="Cyt_c_biogenesis_CcsA/CcmC"/>
</dbReference>
<protein>
    <submittedName>
        <fullName evidence="8">Transport protein, putative</fullName>
    </submittedName>
</protein>
<evidence type="ECO:0000256" key="6">
    <source>
        <dbReference type="SAM" id="Phobius"/>
    </source>
</evidence>
<keyword evidence="2 6" id="KW-0812">Transmembrane</keyword>
<dbReference type="HOGENOM" id="CLU_898984_0_0_2"/>
<feature type="transmembrane region" description="Helical" evidence="6">
    <location>
        <begin position="89"/>
        <end position="109"/>
    </location>
</feature>
<feature type="transmembrane region" description="Helical" evidence="6">
    <location>
        <begin position="115"/>
        <end position="132"/>
    </location>
</feature>
<evidence type="ECO:0000313" key="9">
    <source>
        <dbReference type="Proteomes" id="UP000008138"/>
    </source>
</evidence>
<dbReference type="GO" id="GO:0017004">
    <property type="term" value="P:cytochrome complex assembly"/>
    <property type="evidence" value="ECO:0007669"/>
    <property type="project" value="UniProtKB-KW"/>
</dbReference>
<keyword evidence="9" id="KW-1185">Reference proteome</keyword>
<dbReference type="OrthoDB" id="29072at2157"/>
<feature type="transmembrane region" description="Helical" evidence="6">
    <location>
        <begin position="213"/>
        <end position="233"/>
    </location>
</feature>
<dbReference type="Pfam" id="PF01578">
    <property type="entry name" value="Cytochrom_C_asm"/>
    <property type="match status" value="1"/>
</dbReference>
<dbReference type="GO" id="GO:0005886">
    <property type="term" value="C:plasma membrane"/>
    <property type="evidence" value="ECO:0007669"/>
    <property type="project" value="TreeGrafter"/>
</dbReference>
<name>F2L085_THEU7</name>
<feature type="transmembrane region" description="Helical" evidence="6">
    <location>
        <begin position="144"/>
        <end position="167"/>
    </location>
</feature>
<dbReference type="PANTHER" id="PTHR30071:SF1">
    <property type="entry name" value="CYTOCHROME B_B6 PROTEIN-RELATED"/>
    <property type="match status" value="1"/>
</dbReference>
<dbReference type="RefSeq" id="WP_013679903.1">
    <property type="nucleotide sequence ID" value="NC_015315.1"/>
</dbReference>
<gene>
    <name evidence="8" type="ordered locus">TUZN_1087</name>
</gene>
<dbReference type="AlphaFoldDB" id="F2L085"/>
<organism evidence="8 9">
    <name type="scientific">Thermoproteus uzoniensis (strain 768-20)</name>
    <dbReference type="NCBI Taxonomy" id="999630"/>
    <lineage>
        <taxon>Archaea</taxon>
        <taxon>Thermoproteota</taxon>
        <taxon>Thermoprotei</taxon>
        <taxon>Thermoproteales</taxon>
        <taxon>Thermoproteaceae</taxon>
        <taxon>Thermoproteus</taxon>
    </lineage>
</organism>
<reference key="2">
    <citation type="submission" date="2011-03" db="EMBL/GenBank/DDBJ databases">
        <title>Complete genome sequence of the thermoacidophilic crenarchaeon Thermoproteus uzoniensis 768-20.</title>
        <authorList>
            <person name="Mardanov A.V."/>
            <person name="Gumerov V.M."/>
            <person name="Beletsky A.V."/>
            <person name="Prokofeva M.I."/>
            <person name="Bonch-Osmolovskaya E.A."/>
            <person name="Ravin N.V."/>
            <person name="Skryabin K.G."/>
        </authorList>
    </citation>
    <scope>NUCLEOTIDE SEQUENCE</scope>
    <source>
        <strain>768-20</strain>
    </source>
</reference>
<evidence type="ECO:0000313" key="8">
    <source>
        <dbReference type="EMBL" id="AEA12567.1"/>
    </source>
</evidence>
<evidence type="ECO:0000259" key="7">
    <source>
        <dbReference type="Pfam" id="PF01578"/>
    </source>
</evidence>
<dbReference type="GO" id="GO:0020037">
    <property type="term" value="F:heme binding"/>
    <property type="evidence" value="ECO:0007669"/>
    <property type="project" value="InterPro"/>
</dbReference>
<evidence type="ECO:0000256" key="1">
    <source>
        <dbReference type="ARBA" id="ARBA00004141"/>
    </source>
</evidence>
<feature type="transmembrane region" description="Helical" evidence="6">
    <location>
        <begin position="187"/>
        <end position="206"/>
    </location>
</feature>
<comment type="subcellular location">
    <subcellularLocation>
        <location evidence="1">Membrane</location>
        <topology evidence="1">Multi-pass membrane protein</topology>
    </subcellularLocation>
</comment>
<dbReference type="KEGG" id="tuz:TUZN_1087"/>
<proteinExistence type="predicted"/>
<dbReference type="Proteomes" id="UP000008138">
    <property type="component" value="Chromosome"/>
</dbReference>
<evidence type="ECO:0000256" key="4">
    <source>
        <dbReference type="ARBA" id="ARBA00022989"/>
    </source>
</evidence>
<evidence type="ECO:0000256" key="3">
    <source>
        <dbReference type="ARBA" id="ARBA00022748"/>
    </source>
</evidence>
<reference evidence="8 9" key="1">
    <citation type="journal article" date="2011" name="J. Bacteriol.">
        <title>Complete genome sequence of the thermoacidophilic crenarchaeon Thermoproteus uzoniensis 768-20.</title>
        <authorList>
            <person name="Mardanov A.V."/>
            <person name="Gumerov V.M."/>
            <person name="Beletsky A.V."/>
            <person name="Prokofeva M.I."/>
            <person name="Bonch-Osmolovskaya E.A."/>
            <person name="Ravin N.V."/>
            <person name="Skryabin K.G."/>
        </authorList>
    </citation>
    <scope>NUCLEOTIDE SEQUENCE [LARGE SCALE GENOMIC DNA]</scope>
    <source>
        <strain evidence="8 9">768-20</strain>
    </source>
</reference>
<keyword evidence="4 6" id="KW-1133">Transmembrane helix</keyword>
<keyword evidence="3" id="KW-0201">Cytochrome c-type biogenesis</keyword>
<feature type="domain" description="Cytochrome c assembly protein" evidence="7">
    <location>
        <begin position="16"/>
        <end position="159"/>
    </location>
</feature>
<feature type="transmembrane region" description="Helical" evidence="6">
    <location>
        <begin position="50"/>
        <end position="69"/>
    </location>
</feature>
<dbReference type="eggNOG" id="arCOG00267">
    <property type="taxonomic scope" value="Archaea"/>
</dbReference>
<sequence>MASLKDYTASALALAFVSLSGWAALAGPFPALVPLGDSTAYRSIYVHVPLSTAALLSGLLAFLFGLIYLGKKKARYFALLDRSAKAAAALSWASFVGGTAWAATSWGSAFSGDPRQLSVLAMAVLYSIYLVVKRSVEDPDRSMSISAFYATVAFASVPVVLIAPSIFPALHPATGTAVEALGEPIARLLDVSMALALSLLALYIAGARVPKPIAYLSLAIAASVAAVIGAQYLQPVYVVYGASLAGNVVVMNTSGGVLSVPLSRVDLRPLFVNGTSTLVGHLVAPNGAIVVHWSVAVNVLIAGAAILALSVSGRHEL</sequence>
<dbReference type="STRING" id="999630.TUZN_1087"/>
<dbReference type="PANTHER" id="PTHR30071">
    <property type="entry name" value="HEME EXPORTER PROTEIN C"/>
    <property type="match status" value="1"/>
</dbReference>
<feature type="transmembrane region" description="Helical" evidence="6">
    <location>
        <begin position="290"/>
        <end position="311"/>
    </location>
</feature>
<dbReference type="InterPro" id="IPR002541">
    <property type="entry name" value="Cyt_c_assembly"/>
</dbReference>